<sequence length="72" mass="8019">MGERTSWFGPAMAVVMVITGSINTLSAKWADKIVSDNKHFNHPFLQVMIEIIKKTNPNTFPCSSPPKSVIRC</sequence>
<feature type="transmembrane region" description="Helical" evidence="1">
    <location>
        <begin position="6"/>
        <end position="25"/>
    </location>
</feature>
<evidence type="ECO:0000313" key="3">
    <source>
        <dbReference type="Proteomes" id="UP000270094"/>
    </source>
</evidence>
<dbReference type="EMBL" id="UYYB01020492">
    <property type="protein sequence ID" value="VDM71451.1"/>
    <property type="molecule type" value="Genomic_DNA"/>
</dbReference>
<accession>A0A3P7IE21</accession>
<protein>
    <submittedName>
        <fullName evidence="2">Uncharacterized protein</fullName>
    </submittedName>
</protein>
<dbReference type="Proteomes" id="UP000270094">
    <property type="component" value="Unassembled WGS sequence"/>
</dbReference>
<keyword evidence="1" id="KW-0812">Transmembrane</keyword>
<gene>
    <name evidence="2" type="ORF">SVUK_LOCUS6449</name>
</gene>
<dbReference type="AlphaFoldDB" id="A0A3P7IE21"/>
<evidence type="ECO:0000313" key="2">
    <source>
        <dbReference type="EMBL" id="VDM71451.1"/>
    </source>
</evidence>
<proteinExistence type="predicted"/>
<dbReference type="OrthoDB" id="29773at2759"/>
<name>A0A3P7IE21_STRVU</name>
<evidence type="ECO:0000256" key="1">
    <source>
        <dbReference type="SAM" id="Phobius"/>
    </source>
</evidence>
<organism evidence="2 3">
    <name type="scientific">Strongylus vulgaris</name>
    <name type="common">Blood worm</name>
    <dbReference type="NCBI Taxonomy" id="40348"/>
    <lineage>
        <taxon>Eukaryota</taxon>
        <taxon>Metazoa</taxon>
        <taxon>Ecdysozoa</taxon>
        <taxon>Nematoda</taxon>
        <taxon>Chromadorea</taxon>
        <taxon>Rhabditida</taxon>
        <taxon>Rhabditina</taxon>
        <taxon>Rhabditomorpha</taxon>
        <taxon>Strongyloidea</taxon>
        <taxon>Strongylidae</taxon>
        <taxon>Strongylus</taxon>
    </lineage>
</organism>
<reference evidence="2 3" key="1">
    <citation type="submission" date="2018-11" db="EMBL/GenBank/DDBJ databases">
        <authorList>
            <consortium name="Pathogen Informatics"/>
        </authorList>
    </citation>
    <scope>NUCLEOTIDE SEQUENCE [LARGE SCALE GENOMIC DNA]</scope>
</reference>
<keyword evidence="1" id="KW-0472">Membrane</keyword>
<keyword evidence="3" id="KW-1185">Reference proteome</keyword>
<keyword evidence="1" id="KW-1133">Transmembrane helix</keyword>